<organism evidence="4">
    <name type="scientific">Ignisphaera aggregans</name>
    <dbReference type="NCBI Taxonomy" id="334771"/>
    <lineage>
        <taxon>Archaea</taxon>
        <taxon>Thermoproteota</taxon>
        <taxon>Thermoprotei</taxon>
        <taxon>Desulfurococcales</taxon>
        <taxon>Desulfurococcaceae</taxon>
        <taxon>Ignisphaera</taxon>
    </lineage>
</organism>
<dbReference type="InterPro" id="IPR012043">
    <property type="entry name" value="PoK"/>
</dbReference>
<dbReference type="SUPFAM" id="SSF54211">
    <property type="entry name" value="Ribosomal protein S5 domain 2-like"/>
    <property type="match status" value="1"/>
</dbReference>
<protein>
    <recommendedName>
        <fullName evidence="1">Pantoate kinase</fullName>
        <shortName evidence="1">PoK</shortName>
        <ecNumber evidence="1">2.7.1.169</ecNumber>
    </recommendedName>
</protein>
<keyword evidence="1" id="KW-0547">Nucleotide-binding</keyword>
<keyword evidence="1" id="KW-0173">Coenzyme A biosynthesis</keyword>
<sequence length="309" mass="32938">MTKRVRSIASAGLSGFFAPYIASDLRGTGAIGGGLGIAEAVVAEVSVDFSHSSELMIVNRINGHYVDSCLANYIVKKVFSIAEKNSGGKVYIDQKISVPIGGGYGTSGGSAVAITFALAKALNVLTDFSNVAEIAHEADIVCKSGLGTVVGILKPCKGIVLVSKPGGPGVAEIKCIPMRPGLLALTAFYKPISKNSILVNSKDLEKIKAIGLETLRRIEANPTPENFIDNCYQFALETELLTPKIRYVVELLRGVDGVLGASMNMVGEALFAIVNEYAIDKALEIIKKTDPLWVYMWEPGVDSLHVEEF</sequence>
<gene>
    <name evidence="4" type="ORF">ENU08_07415</name>
    <name evidence="3" type="ORF">ENU41_00750</name>
</gene>
<proteinExistence type="inferred from homology"/>
<dbReference type="InterPro" id="IPR014721">
    <property type="entry name" value="Ribsml_uS5_D2-typ_fold_subgr"/>
</dbReference>
<dbReference type="GO" id="GO:0005524">
    <property type="term" value="F:ATP binding"/>
    <property type="evidence" value="ECO:0007669"/>
    <property type="project" value="UniProtKB-KW"/>
</dbReference>
<dbReference type="Pfam" id="PF00288">
    <property type="entry name" value="GHMP_kinases_N"/>
    <property type="match status" value="1"/>
</dbReference>
<dbReference type="EMBL" id="DTCK01000008">
    <property type="protein sequence ID" value="HGQ35194.1"/>
    <property type="molecule type" value="Genomic_DNA"/>
</dbReference>
<keyword evidence="1" id="KW-0418">Kinase</keyword>
<reference evidence="4" key="1">
    <citation type="journal article" date="2020" name="mSystems">
        <title>Genome- and Community-Level Interaction Insights into Carbon Utilization and Element Cycling Functions of Hydrothermarchaeota in Hydrothermal Sediment.</title>
        <authorList>
            <person name="Zhou Z."/>
            <person name="Liu Y."/>
            <person name="Xu W."/>
            <person name="Pan J."/>
            <person name="Luo Z.H."/>
            <person name="Li M."/>
        </authorList>
    </citation>
    <scope>NUCLEOTIDE SEQUENCE [LARGE SCALE GENOMIC DNA]</scope>
    <source>
        <strain evidence="4">SpSt-637</strain>
        <strain evidence="3">SpSt-667</strain>
    </source>
</reference>
<dbReference type="GO" id="GO:0016301">
    <property type="term" value="F:kinase activity"/>
    <property type="evidence" value="ECO:0007669"/>
    <property type="project" value="UniProtKB-UniRule"/>
</dbReference>
<dbReference type="PIRSF" id="PIRSF016896">
    <property type="entry name" value="GHMP_arc_MJ0969"/>
    <property type="match status" value="1"/>
</dbReference>
<feature type="domain" description="GHMP kinase N-terminal" evidence="2">
    <location>
        <begin position="75"/>
        <end position="140"/>
    </location>
</feature>
<dbReference type="Gene3D" id="3.30.230.10">
    <property type="match status" value="1"/>
</dbReference>
<dbReference type="PANTHER" id="PTHR42282:SF1">
    <property type="entry name" value="PANTOATE KINASE"/>
    <property type="match status" value="1"/>
</dbReference>
<comment type="similarity">
    <text evidence="1">Belongs to the GHMP kinase family. PoK subfamily.</text>
</comment>
<dbReference type="InterPro" id="IPR020568">
    <property type="entry name" value="Ribosomal_Su5_D2-typ_SF"/>
</dbReference>
<evidence type="ECO:0000256" key="1">
    <source>
        <dbReference type="HAMAP-Rule" id="MF_02223"/>
    </source>
</evidence>
<comment type="catalytic activity">
    <reaction evidence="1">
        <text>(R)-pantoate + ATP = (R)-4-phosphopantoate + ADP + H(+)</text>
        <dbReference type="Rhea" id="RHEA:28246"/>
        <dbReference type="ChEBI" id="CHEBI:15378"/>
        <dbReference type="ChEBI" id="CHEBI:15980"/>
        <dbReference type="ChEBI" id="CHEBI:30616"/>
        <dbReference type="ChEBI" id="CHEBI:61294"/>
        <dbReference type="ChEBI" id="CHEBI:456216"/>
        <dbReference type="EC" id="2.7.1.169"/>
    </reaction>
</comment>
<dbReference type="AlphaFoldDB" id="A0A7C4JKD3"/>
<name>A0A7C4JKD3_9CREN</name>
<dbReference type="HAMAP" id="MF_02223">
    <property type="entry name" value="Pantoate_kinase"/>
    <property type="match status" value="1"/>
</dbReference>
<evidence type="ECO:0000313" key="3">
    <source>
        <dbReference type="EMBL" id="HGQ35194.1"/>
    </source>
</evidence>
<evidence type="ECO:0000259" key="2">
    <source>
        <dbReference type="Pfam" id="PF00288"/>
    </source>
</evidence>
<keyword evidence="1" id="KW-0808">Transferase</keyword>
<accession>A0A7C4JKD3</accession>
<comment type="function">
    <text evidence="1">Phosphorylates (R)-pantoate to form (R)-4-phosphopantoate in the CoA biosynthesis pathway.</text>
</comment>
<keyword evidence="1" id="KW-0067">ATP-binding</keyword>
<comment type="caution">
    <text evidence="4">The sequence shown here is derived from an EMBL/GenBank/DDBJ whole genome shotgun (WGS) entry which is preliminary data.</text>
</comment>
<dbReference type="PANTHER" id="PTHR42282">
    <property type="entry name" value="PANTOATE KINASE-RELATED"/>
    <property type="match status" value="1"/>
</dbReference>
<dbReference type="GO" id="GO:0015937">
    <property type="term" value="P:coenzyme A biosynthetic process"/>
    <property type="evidence" value="ECO:0007669"/>
    <property type="project" value="UniProtKB-UniRule"/>
</dbReference>
<dbReference type="UniPathway" id="UPA00241"/>
<dbReference type="InterPro" id="IPR006204">
    <property type="entry name" value="GHMP_kinase_N_dom"/>
</dbReference>
<evidence type="ECO:0000313" key="4">
    <source>
        <dbReference type="EMBL" id="HGQ65054.1"/>
    </source>
</evidence>
<dbReference type="EC" id="2.7.1.169" evidence="1"/>
<dbReference type="EMBL" id="DTBD01000067">
    <property type="protein sequence ID" value="HGQ65054.1"/>
    <property type="molecule type" value="Genomic_DNA"/>
</dbReference>
<comment type="pathway">
    <text evidence="1">Cofactor biosynthesis; coenzyme A biosynthesis.</text>
</comment>